<sequence length="237" mass="26592">MPQRRREPRIGASRPRGGLKKTPAISQISRARTCDGHDADIPRLAEPRGHVPIRYLSCGPLEESTICVCGCMIKFCRQISIEDRSLHAGSHGMCSSVGVEITFFIHQSDHDTSAGKPISATYNTPNMQLEKLVFNIIRLKCIRIESLPVLQQKNDESQIELVKDDLLSTIRDGFNRNQKPVGSIPQSGSSDLSFGGIHFCVIMINYSRKFKESIKLGTMEKWSWIIKETVPVRSQIK</sequence>
<dbReference type="AlphaFoldDB" id="F4X2Y6"/>
<feature type="region of interest" description="Disordered" evidence="1">
    <location>
        <begin position="1"/>
        <end position="22"/>
    </location>
</feature>
<keyword evidence="3" id="KW-1185">Reference proteome</keyword>
<evidence type="ECO:0000313" key="3">
    <source>
        <dbReference type="Proteomes" id="UP000007755"/>
    </source>
</evidence>
<dbReference type="EMBL" id="GL888602">
    <property type="protein sequence ID" value="EGI59174.1"/>
    <property type="molecule type" value="Genomic_DNA"/>
</dbReference>
<protein>
    <submittedName>
        <fullName evidence="2">Uncharacterized protein</fullName>
    </submittedName>
</protein>
<dbReference type="Proteomes" id="UP000007755">
    <property type="component" value="Unassembled WGS sequence"/>
</dbReference>
<gene>
    <name evidence="2" type="ORF">G5I_12671</name>
</gene>
<name>F4X2Y6_ACREC</name>
<proteinExistence type="predicted"/>
<dbReference type="InParanoid" id="F4X2Y6"/>
<accession>F4X2Y6</accession>
<evidence type="ECO:0000256" key="1">
    <source>
        <dbReference type="SAM" id="MobiDB-lite"/>
    </source>
</evidence>
<organism evidence="3">
    <name type="scientific">Acromyrmex echinatior</name>
    <name type="common">Panamanian leafcutter ant</name>
    <name type="synonym">Acromyrmex octospinosus echinatior</name>
    <dbReference type="NCBI Taxonomy" id="103372"/>
    <lineage>
        <taxon>Eukaryota</taxon>
        <taxon>Metazoa</taxon>
        <taxon>Ecdysozoa</taxon>
        <taxon>Arthropoda</taxon>
        <taxon>Hexapoda</taxon>
        <taxon>Insecta</taxon>
        <taxon>Pterygota</taxon>
        <taxon>Neoptera</taxon>
        <taxon>Endopterygota</taxon>
        <taxon>Hymenoptera</taxon>
        <taxon>Apocrita</taxon>
        <taxon>Aculeata</taxon>
        <taxon>Formicoidea</taxon>
        <taxon>Formicidae</taxon>
        <taxon>Myrmicinae</taxon>
        <taxon>Acromyrmex</taxon>
    </lineage>
</organism>
<reference evidence="2" key="1">
    <citation type="submission" date="2011-02" db="EMBL/GenBank/DDBJ databases">
        <title>The genome of the leaf-cutting ant Acromyrmex echinatior suggests key adaptations to social evolution and fungus farming.</title>
        <authorList>
            <person name="Nygaard S."/>
            <person name="Zhang G."/>
        </authorList>
    </citation>
    <scope>NUCLEOTIDE SEQUENCE</scope>
</reference>
<evidence type="ECO:0000313" key="2">
    <source>
        <dbReference type="EMBL" id="EGI59174.1"/>
    </source>
</evidence>